<dbReference type="EMBL" id="JAVDRL010000011">
    <property type="protein sequence ID" value="MDR6533138.1"/>
    <property type="molecule type" value="Genomic_DNA"/>
</dbReference>
<evidence type="ECO:0000256" key="1">
    <source>
        <dbReference type="SAM" id="Phobius"/>
    </source>
</evidence>
<evidence type="ECO:0008006" key="4">
    <source>
        <dbReference type="Google" id="ProtNLM"/>
    </source>
</evidence>
<feature type="transmembrane region" description="Helical" evidence="1">
    <location>
        <begin position="200"/>
        <end position="220"/>
    </location>
</feature>
<feature type="transmembrane region" description="Helical" evidence="1">
    <location>
        <begin position="18"/>
        <end position="40"/>
    </location>
</feature>
<feature type="transmembrane region" description="Helical" evidence="1">
    <location>
        <begin position="159"/>
        <end position="180"/>
    </location>
</feature>
<dbReference type="Proteomes" id="UP001262754">
    <property type="component" value="Unassembled WGS sequence"/>
</dbReference>
<dbReference type="RefSeq" id="WP_310033917.1">
    <property type="nucleotide sequence ID" value="NZ_JAVDRL010000011.1"/>
</dbReference>
<organism evidence="2 3">
    <name type="scientific">Caulobacter rhizosphaerae</name>
    <dbReference type="NCBI Taxonomy" id="2010972"/>
    <lineage>
        <taxon>Bacteria</taxon>
        <taxon>Pseudomonadati</taxon>
        <taxon>Pseudomonadota</taxon>
        <taxon>Alphaproteobacteria</taxon>
        <taxon>Caulobacterales</taxon>
        <taxon>Caulobacteraceae</taxon>
        <taxon>Caulobacter</taxon>
    </lineage>
</organism>
<proteinExistence type="predicted"/>
<reference evidence="2 3" key="1">
    <citation type="submission" date="2023-07" db="EMBL/GenBank/DDBJ databases">
        <title>Sorghum-associated microbial communities from plants grown in Nebraska, USA.</title>
        <authorList>
            <person name="Schachtman D."/>
        </authorList>
    </citation>
    <scope>NUCLEOTIDE SEQUENCE [LARGE SCALE GENOMIC DNA]</scope>
    <source>
        <strain evidence="2 3">DS2154</strain>
    </source>
</reference>
<feature type="transmembrane region" description="Helical" evidence="1">
    <location>
        <begin position="52"/>
        <end position="73"/>
    </location>
</feature>
<gene>
    <name evidence="2" type="ORF">J2800_003899</name>
</gene>
<keyword evidence="1" id="KW-0472">Membrane</keyword>
<accession>A0ABU1N3W1</accession>
<name>A0ABU1N3W1_9CAUL</name>
<evidence type="ECO:0000313" key="3">
    <source>
        <dbReference type="Proteomes" id="UP001262754"/>
    </source>
</evidence>
<sequence length="268" mass="28694">MTEAALRTGAKANASHQFYFAMALTCLAIAVLGFMPTYFLPMAQGRFKAEPLVHIHGLVLFSWMALFCTQTWLVAQGKTVAHRTWGMLGVAIATAMVFVVTAVVSLRVAQASLPGQPEGLAHQVRAFAWVSMGGIGFFAMLFVLAIVNIRRPETHKRLLLLATISMLGAPIARWFLTFLAPHGGPPPTPPPGLPLVGAPPVFVAVPPALLGDLLLFLAMWVDWRTRGRPHPVYLIGGAAMLVLHLTQVPAAESPAWQAIAAAIGRIAG</sequence>
<evidence type="ECO:0000313" key="2">
    <source>
        <dbReference type="EMBL" id="MDR6533138.1"/>
    </source>
</evidence>
<feature type="transmembrane region" description="Helical" evidence="1">
    <location>
        <begin position="126"/>
        <end position="147"/>
    </location>
</feature>
<keyword evidence="3" id="KW-1185">Reference proteome</keyword>
<protein>
    <recommendedName>
        <fullName evidence="4">DUF2306 domain-containing protein</fullName>
    </recommendedName>
</protein>
<keyword evidence="1" id="KW-1133">Transmembrane helix</keyword>
<feature type="transmembrane region" description="Helical" evidence="1">
    <location>
        <begin position="85"/>
        <end position="106"/>
    </location>
</feature>
<comment type="caution">
    <text evidence="2">The sequence shown here is derived from an EMBL/GenBank/DDBJ whole genome shotgun (WGS) entry which is preliminary data.</text>
</comment>
<keyword evidence="1" id="KW-0812">Transmembrane</keyword>